<accession>A0A1F6TQT6</accession>
<feature type="region of interest" description="Disordered" evidence="4">
    <location>
        <begin position="193"/>
        <end position="218"/>
    </location>
</feature>
<dbReference type="GO" id="GO:0008770">
    <property type="term" value="F:[acyl-carrier-protein] phosphodiesterase activity"/>
    <property type="evidence" value="ECO:0007669"/>
    <property type="project" value="InterPro"/>
</dbReference>
<protein>
    <recommendedName>
        <fullName evidence="7">ACP phosphodiesterase</fullName>
    </recommendedName>
</protein>
<keyword evidence="3" id="KW-0443">Lipid metabolism</keyword>
<name>A0A1F6TQT6_9PROT</name>
<evidence type="ECO:0000313" key="6">
    <source>
        <dbReference type="Proteomes" id="UP000178885"/>
    </source>
</evidence>
<dbReference type="PIRSF" id="PIRSF011489">
    <property type="entry name" value="DUF479"/>
    <property type="match status" value="1"/>
</dbReference>
<keyword evidence="2" id="KW-0378">Hydrolase</keyword>
<keyword evidence="1" id="KW-0444">Lipid biosynthesis</keyword>
<dbReference type="GO" id="GO:0006633">
    <property type="term" value="P:fatty acid biosynthetic process"/>
    <property type="evidence" value="ECO:0007669"/>
    <property type="project" value="InterPro"/>
</dbReference>
<dbReference type="Pfam" id="PF04336">
    <property type="entry name" value="ACP_PD"/>
    <property type="match status" value="1"/>
</dbReference>
<dbReference type="AlphaFoldDB" id="A0A1F6TQT6"/>
<dbReference type="EMBL" id="MFSU01000054">
    <property type="protein sequence ID" value="OGI47494.1"/>
    <property type="molecule type" value="Genomic_DNA"/>
</dbReference>
<evidence type="ECO:0000256" key="2">
    <source>
        <dbReference type="ARBA" id="ARBA00022801"/>
    </source>
</evidence>
<dbReference type="PANTHER" id="PTHR38764">
    <property type="entry name" value="ACYL CARRIER PROTEIN PHOSPHODIESTERASE"/>
    <property type="match status" value="1"/>
</dbReference>
<evidence type="ECO:0000256" key="3">
    <source>
        <dbReference type="ARBA" id="ARBA00023098"/>
    </source>
</evidence>
<organism evidence="5 6">
    <name type="scientific">Candidatus Muproteobacteria bacterium RBG_16_65_34</name>
    <dbReference type="NCBI Taxonomy" id="1817760"/>
    <lineage>
        <taxon>Bacteria</taxon>
        <taxon>Pseudomonadati</taxon>
        <taxon>Pseudomonadota</taxon>
        <taxon>Candidatus Muproteobacteria</taxon>
    </lineage>
</organism>
<dbReference type="PANTHER" id="PTHR38764:SF1">
    <property type="entry name" value="ACYL CARRIER PROTEIN PHOSPHODIESTERASE"/>
    <property type="match status" value="1"/>
</dbReference>
<dbReference type="InterPro" id="IPR007431">
    <property type="entry name" value="ACP_PD"/>
</dbReference>
<comment type="caution">
    <text evidence="5">The sequence shown here is derived from an EMBL/GenBank/DDBJ whole genome shotgun (WGS) entry which is preliminary data.</text>
</comment>
<evidence type="ECO:0000256" key="4">
    <source>
        <dbReference type="SAM" id="MobiDB-lite"/>
    </source>
</evidence>
<evidence type="ECO:0008006" key="7">
    <source>
        <dbReference type="Google" id="ProtNLM"/>
    </source>
</evidence>
<proteinExistence type="predicted"/>
<sequence length="218" mass="24764">MNYLAHLFLSRESPEAMIGGLLGDFVKGAVGPQYSPAVRAGILLHRDIDRFTDAHPTVRASRALVSPPRRRFAGILVDVFYDHFLARRWAEFCPTPLAEFTEGVYGILWPRRASFPERLQRILPHMRADDWLGSYAELWAVDAALNGIARRFHRFPRAAAFAGGVQELERNYSELENQFRAFFPELQRHTESRRTGAARLSHNPAPKEAAPQIALDEK</sequence>
<evidence type="ECO:0000313" key="5">
    <source>
        <dbReference type="EMBL" id="OGI47494.1"/>
    </source>
</evidence>
<reference evidence="5 6" key="1">
    <citation type="journal article" date="2016" name="Nat. Commun.">
        <title>Thousands of microbial genomes shed light on interconnected biogeochemical processes in an aquifer system.</title>
        <authorList>
            <person name="Anantharaman K."/>
            <person name="Brown C.T."/>
            <person name="Hug L.A."/>
            <person name="Sharon I."/>
            <person name="Castelle C.J."/>
            <person name="Probst A.J."/>
            <person name="Thomas B.C."/>
            <person name="Singh A."/>
            <person name="Wilkins M.J."/>
            <person name="Karaoz U."/>
            <person name="Brodie E.L."/>
            <person name="Williams K.H."/>
            <person name="Hubbard S.S."/>
            <person name="Banfield J.F."/>
        </authorList>
    </citation>
    <scope>NUCLEOTIDE SEQUENCE [LARGE SCALE GENOMIC DNA]</scope>
</reference>
<dbReference type="Proteomes" id="UP000178885">
    <property type="component" value="Unassembled WGS sequence"/>
</dbReference>
<evidence type="ECO:0000256" key="1">
    <source>
        <dbReference type="ARBA" id="ARBA00022516"/>
    </source>
</evidence>
<gene>
    <name evidence="5" type="ORF">A2151_03385</name>
</gene>